<dbReference type="InterPro" id="IPR018202">
    <property type="entry name" value="Ser_caboxypep_ser_AS"/>
</dbReference>
<dbReference type="KEGG" id="hro:HELRODRAFT_77890"/>
<dbReference type="Pfam" id="PF00450">
    <property type="entry name" value="Peptidase_S10"/>
    <property type="match status" value="1"/>
</dbReference>
<dbReference type="HOGENOM" id="CLU_008523_10_1_1"/>
<evidence type="ECO:0000256" key="3">
    <source>
        <dbReference type="ARBA" id="ARBA00022670"/>
    </source>
</evidence>
<accession>T1G352</accession>
<sequence length="431" mass="49367">DPGSPLFLTPYIENGDIDKALALSKVRLEGTKIVSYSGFLTVNKSSDSNMFFWFFPSLNDDPRDPVLLWLQGGPGGSSLFGLFVENGPFGVNEQLKLFEREYTWNRKYNLLFIDNPVGTGFSFANDDGYARNEDEIATNLYEALLQFFDLFPDLKGNQVYLTGESYAGKYIPTLANKIHTSPKPKKIYLRGVAIGDGFTDPPVMIHSYADYLYEIGLLDSNQRDFFRNQTDLCGKFMENKKWVEAEKIFDLLLNADIINGSSFYQNCTGMSNYYNYLRTVEPVEYGYYSKFITTAQVRKSIHVGNLPYQSGNKVETFLLEDFMQSAKHNLIPIMNRYKVLLYSGQLDVIVATPCTFDMINSMDWNGAEEFKRARRLVWKVSPDDVDVAGYVKRVHDFYFVTIKGAGHIAPYDQPRRSWDMLDRFISGRPFK</sequence>
<dbReference type="GO" id="GO:0004185">
    <property type="term" value="F:serine-type carboxypeptidase activity"/>
    <property type="evidence" value="ECO:0000318"/>
    <property type="project" value="GO_Central"/>
</dbReference>
<evidence type="ECO:0000256" key="5">
    <source>
        <dbReference type="ARBA" id="ARBA00022801"/>
    </source>
</evidence>
<gene>
    <name evidence="9" type="primary">20215500</name>
    <name evidence="8" type="ORF">HELRODRAFT_77890</name>
</gene>
<dbReference type="Gene3D" id="3.40.50.1820">
    <property type="entry name" value="alpha/beta hydrolase"/>
    <property type="match status" value="1"/>
</dbReference>
<dbReference type="CTD" id="20215500"/>
<evidence type="ECO:0000313" key="10">
    <source>
        <dbReference type="Proteomes" id="UP000015101"/>
    </source>
</evidence>
<evidence type="ECO:0000313" key="9">
    <source>
        <dbReference type="EnsemblMetazoa" id="HelroP77890"/>
    </source>
</evidence>
<evidence type="ECO:0000256" key="4">
    <source>
        <dbReference type="ARBA" id="ARBA00022729"/>
    </source>
</evidence>
<dbReference type="InterPro" id="IPR029058">
    <property type="entry name" value="AB_hydrolase_fold"/>
</dbReference>
<dbReference type="AlphaFoldDB" id="T1G352"/>
<evidence type="ECO:0000256" key="6">
    <source>
        <dbReference type="ARBA" id="ARBA00023180"/>
    </source>
</evidence>
<comment type="similarity">
    <text evidence="1 7">Belongs to the peptidase S10 family.</text>
</comment>
<dbReference type="EC" id="3.4.16.-" evidence="7"/>
<evidence type="ECO:0000256" key="7">
    <source>
        <dbReference type="RuleBase" id="RU361156"/>
    </source>
</evidence>
<dbReference type="PROSITE" id="PS00560">
    <property type="entry name" value="CARBOXYPEPT_SER_HIS"/>
    <property type="match status" value="1"/>
</dbReference>
<name>T1G352_HELRO</name>
<dbReference type="OrthoDB" id="443318at2759"/>
<protein>
    <recommendedName>
        <fullName evidence="7">Carboxypeptidase</fullName>
        <ecNumber evidence="7">3.4.16.-</ecNumber>
    </recommendedName>
</protein>
<dbReference type="InParanoid" id="T1G352"/>
<dbReference type="PRINTS" id="PR00724">
    <property type="entry name" value="CRBOXYPTASEC"/>
</dbReference>
<keyword evidence="4" id="KW-0732">Signal</keyword>
<dbReference type="EMBL" id="AMQM01003911">
    <property type="status" value="NOT_ANNOTATED_CDS"/>
    <property type="molecule type" value="Genomic_DNA"/>
</dbReference>
<dbReference type="GO" id="GO:0006508">
    <property type="term" value="P:proteolysis"/>
    <property type="evidence" value="ECO:0007669"/>
    <property type="project" value="UniProtKB-KW"/>
</dbReference>
<keyword evidence="10" id="KW-1185">Reference proteome</keyword>
<reference evidence="8 10" key="2">
    <citation type="journal article" date="2013" name="Nature">
        <title>Insights into bilaterian evolution from three spiralian genomes.</title>
        <authorList>
            <person name="Simakov O."/>
            <person name="Marletaz F."/>
            <person name="Cho S.J."/>
            <person name="Edsinger-Gonzales E."/>
            <person name="Havlak P."/>
            <person name="Hellsten U."/>
            <person name="Kuo D.H."/>
            <person name="Larsson T."/>
            <person name="Lv J."/>
            <person name="Arendt D."/>
            <person name="Savage R."/>
            <person name="Osoegawa K."/>
            <person name="de Jong P."/>
            <person name="Grimwood J."/>
            <person name="Chapman J.A."/>
            <person name="Shapiro H."/>
            <person name="Aerts A."/>
            <person name="Otillar R.P."/>
            <person name="Terry A.Y."/>
            <person name="Boore J.L."/>
            <person name="Grigoriev I.V."/>
            <person name="Lindberg D.R."/>
            <person name="Seaver E.C."/>
            <person name="Weisblat D.A."/>
            <person name="Putnam N.H."/>
            <person name="Rokhsar D.S."/>
        </authorList>
    </citation>
    <scope>NUCLEOTIDE SEQUENCE</scope>
</reference>
<dbReference type="PANTHER" id="PTHR11802:SF472">
    <property type="entry name" value="SERINE CARBOXYPEPTIDASE CPVL-RELATED"/>
    <property type="match status" value="1"/>
</dbReference>
<dbReference type="GeneID" id="20215500"/>
<keyword evidence="6" id="KW-0325">Glycoprotein</keyword>
<dbReference type="Proteomes" id="UP000015101">
    <property type="component" value="Unassembled WGS sequence"/>
</dbReference>
<dbReference type="EMBL" id="KB096365">
    <property type="protein sequence ID" value="ESO05294.1"/>
    <property type="molecule type" value="Genomic_DNA"/>
</dbReference>
<proteinExistence type="inferred from homology"/>
<dbReference type="FunFam" id="3.40.50.1820:FF:000096">
    <property type="entry name" value="Carboxypeptidase vitellogenic-like"/>
    <property type="match status" value="1"/>
</dbReference>
<keyword evidence="5 7" id="KW-0378">Hydrolase</keyword>
<dbReference type="PROSITE" id="PS00131">
    <property type="entry name" value="CARBOXYPEPT_SER_SER"/>
    <property type="match status" value="1"/>
</dbReference>
<dbReference type="InterPro" id="IPR033124">
    <property type="entry name" value="Ser_caboxypep_his_AS"/>
</dbReference>
<evidence type="ECO:0000313" key="8">
    <source>
        <dbReference type="EMBL" id="ESO05294.1"/>
    </source>
</evidence>
<evidence type="ECO:0000256" key="1">
    <source>
        <dbReference type="ARBA" id="ARBA00009431"/>
    </source>
</evidence>
<dbReference type="FunCoup" id="T1G352">
    <property type="interactions" value="56"/>
</dbReference>
<evidence type="ECO:0000256" key="2">
    <source>
        <dbReference type="ARBA" id="ARBA00022645"/>
    </source>
</evidence>
<keyword evidence="2 7" id="KW-0121">Carboxypeptidase</keyword>
<dbReference type="InterPro" id="IPR001563">
    <property type="entry name" value="Peptidase_S10"/>
</dbReference>
<reference evidence="10" key="1">
    <citation type="submission" date="2012-12" db="EMBL/GenBank/DDBJ databases">
        <authorList>
            <person name="Hellsten U."/>
            <person name="Grimwood J."/>
            <person name="Chapman J.A."/>
            <person name="Shapiro H."/>
            <person name="Aerts A."/>
            <person name="Otillar R.P."/>
            <person name="Terry A.Y."/>
            <person name="Boore J.L."/>
            <person name="Simakov O."/>
            <person name="Marletaz F."/>
            <person name="Cho S.-J."/>
            <person name="Edsinger-Gonzales E."/>
            <person name="Havlak P."/>
            <person name="Kuo D.-H."/>
            <person name="Larsson T."/>
            <person name="Lv J."/>
            <person name="Arendt D."/>
            <person name="Savage R."/>
            <person name="Osoegawa K."/>
            <person name="de Jong P."/>
            <person name="Lindberg D.R."/>
            <person name="Seaver E.C."/>
            <person name="Weisblat D.A."/>
            <person name="Putnam N.H."/>
            <person name="Grigoriev I.V."/>
            <person name="Rokhsar D.S."/>
        </authorList>
    </citation>
    <scope>NUCLEOTIDE SEQUENCE</scope>
</reference>
<keyword evidence="3 7" id="KW-0645">Protease</keyword>
<dbReference type="EnsemblMetazoa" id="HelroT77890">
    <property type="protein sequence ID" value="HelroP77890"/>
    <property type="gene ID" value="HelroG77890"/>
</dbReference>
<dbReference type="PANTHER" id="PTHR11802">
    <property type="entry name" value="SERINE PROTEASE FAMILY S10 SERINE CARBOXYPEPTIDASE"/>
    <property type="match status" value="1"/>
</dbReference>
<dbReference type="SUPFAM" id="SSF53474">
    <property type="entry name" value="alpha/beta-Hydrolases"/>
    <property type="match status" value="1"/>
</dbReference>
<reference evidence="9" key="3">
    <citation type="submission" date="2015-06" db="UniProtKB">
        <authorList>
            <consortium name="EnsemblMetazoa"/>
        </authorList>
    </citation>
    <scope>IDENTIFICATION</scope>
</reference>
<organism evidence="9 10">
    <name type="scientific">Helobdella robusta</name>
    <name type="common">Californian leech</name>
    <dbReference type="NCBI Taxonomy" id="6412"/>
    <lineage>
        <taxon>Eukaryota</taxon>
        <taxon>Metazoa</taxon>
        <taxon>Spiralia</taxon>
        <taxon>Lophotrochozoa</taxon>
        <taxon>Annelida</taxon>
        <taxon>Clitellata</taxon>
        <taxon>Hirudinea</taxon>
        <taxon>Rhynchobdellida</taxon>
        <taxon>Glossiphoniidae</taxon>
        <taxon>Helobdella</taxon>
    </lineage>
</organism>
<dbReference type="eggNOG" id="KOG1282">
    <property type="taxonomic scope" value="Eukaryota"/>
</dbReference>
<dbReference type="OMA" id="EMADQFV"/>
<dbReference type="STRING" id="6412.T1G352"/>
<dbReference type="RefSeq" id="XP_009016609.1">
    <property type="nucleotide sequence ID" value="XM_009018361.1"/>
</dbReference>